<gene>
    <name evidence="1" type="ORF">B1B_18843</name>
</gene>
<dbReference type="InterPro" id="IPR043129">
    <property type="entry name" value="ATPase_NBD"/>
</dbReference>
<dbReference type="GO" id="GO:0016301">
    <property type="term" value="F:kinase activity"/>
    <property type="evidence" value="ECO:0007669"/>
    <property type="project" value="UniProtKB-KW"/>
</dbReference>
<keyword evidence="1" id="KW-0418">Kinase</keyword>
<reference evidence="1" key="1">
    <citation type="submission" date="2013-08" db="EMBL/GenBank/DDBJ databases">
        <authorList>
            <person name="Mendez C."/>
            <person name="Richter M."/>
            <person name="Ferrer M."/>
            <person name="Sanchez J."/>
        </authorList>
    </citation>
    <scope>NUCLEOTIDE SEQUENCE</scope>
</reference>
<reference evidence="1" key="2">
    <citation type="journal article" date="2014" name="ISME J.">
        <title>Microbial stratification in low pH oxic and suboxic macroscopic growths along an acid mine drainage.</title>
        <authorList>
            <person name="Mendez-Garcia C."/>
            <person name="Mesa V."/>
            <person name="Sprenger R.R."/>
            <person name="Richter M."/>
            <person name="Diez M.S."/>
            <person name="Solano J."/>
            <person name="Bargiela R."/>
            <person name="Golyshina O.V."/>
            <person name="Manteca A."/>
            <person name="Ramos J.L."/>
            <person name="Gallego J.R."/>
            <person name="Llorente I."/>
            <person name="Martins Dos Santos V.A."/>
            <person name="Jensen O.N."/>
            <person name="Pelaez A.I."/>
            <person name="Sanchez J."/>
            <person name="Ferrer M."/>
        </authorList>
    </citation>
    <scope>NUCLEOTIDE SEQUENCE</scope>
</reference>
<protein>
    <submittedName>
        <fullName evidence="1">Polyphosphate glucokinase</fullName>
    </submittedName>
</protein>
<organism evidence="1">
    <name type="scientific">mine drainage metagenome</name>
    <dbReference type="NCBI Taxonomy" id="410659"/>
    <lineage>
        <taxon>unclassified sequences</taxon>
        <taxon>metagenomes</taxon>
        <taxon>ecological metagenomes</taxon>
    </lineage>
</organism>
<accession>T0Y6W1</accession>
<proteinExistence type="predicted"/>
<sequence>MLFLGLGTGLGSAMIVDGKLEPMELAHLPWKKGKTYEDFVGERALKRLGRKKWQKEVFEVVEHLSEALEPEYVVLGGGNVANLKALPPGCRAGDNRNAFPGGLRLWDDPGNPSAA</sequence>
<dbReference type="SUPFAM" id="SSF53067">
    <property type="entry name" value="Actin-like ATPase domain"/>
    <property type="match status" value="1"/>
</dbReference>
<dbReference type="AlphaFoldDB" id="T0Y6W1"/>
<name>T0Y6W1_9ZZZZ</name>
<keyword evidence="1" id="KW-0808">Transferase</keyword>
<comment type="caution">
    <text evidence="1">The sequence shown here is derived from an EMBL/GenBank/DDBJ whole genome shotgun (WGS) entry which is preliminary data.</text>
</comment>
<evidence type="ECO:0000313" key="1">
    <source>
        <dbReference type="EMBL" id="EQD28878.1"/>
    </source>
</evidence>
<dbReference type="EMBL" id="AUZY01012642">
    <property type="protein sequence ID" value="EQD28878.1"/>
    <property type="molecule type" value="Genomic_DNA"/>
</dbReference>
<dbReference type="Gene3D" id="3.30.420.40">
    <property type="match status" value="1"/>
</dbReference>